<protein>
    <submittedName>
        <fullName evidence="1">Uncharacterized protein</fullName>
    </submittedName>
</protein>
<sequence>MSLYQKFIQNERLRRFCVLALIIFVLYLSRSMITTILLTFIFTYLAVRLVHFVQRYMKIPTIVIVLLTYALVVFLIYLAITKYVPVLVNQTTQMINSVVDFYQSPHTDTNQVLQFIDQYLEKSNLLSQLQNGASMILRYIQDIGAVGLSFVMSFILSFFFMIEKKQMADFSKLFLKK</sequence>
<proteinExistence type="predicted"/>
<dbReference type="EMBL" id="AP026729">
    <property type="protein sequence ID" value="BDQ62352.1"/>
    <property type="molecule type" value="Genomic_DNA"/>
</dbReference>
<evidence type="ECO:0000313" key="1">
    <source>
        <dbReference type="EMBL" id="BDQ62352.1"/>
    </source>
</evidence>
<dbReference type="Proteomes" id="UP001317613">
    <property type="component" value="Chromosome"/>
</dbReference>
<evidence type="ECO:0000313" key="2">
    <source>
        <dbReference type="Proteomes" id="UP001317613"/>
    </source>
</evidence>
<name>A0AC59HRV2_ENTFL</name>
<organism evidence="1 2">
    <name type="scientific">Enterococcus faecalis</name>
    <name type="common">Streptococcus faecalis</name>
    <dbReference type="NCBI Taxonomy" id="1351"/>
    <lineage>
        <taxon>Bacteria</taxon>
        <taxon>Bacillati</taxon>
        <taxon>Bacillota</taxon>
        <taxon>Bacilli</taxon>
        <taxon>Lactobacillales</taxon>
        <taxon>Enterococcaceae</taxon>
        <taxon>Enterococcus</taxon>
    </lineage>
</organism>
<reference evidence="1" key="1">
    <citation type="submission" date="2022-08" db="EMBL/GenBank/DDBJ databases">
        <title>Molecular epidemiological analysis of five strains of VanD-type vancomycin-resistant Enterococcus faecalis.</title>
        <authorList>
            <person name="Mimura K."/>
            <person name="Hashimoto Y."/>
            <person name="Tomita H."/>
        </authorList>
    </citation>
    <scope>NUCLEOTIDE SEQUENCE</scope>
    <source>
        <strain evidence="1">SVR2332</strain>
    </source>
</reference>
<accession>A0AC59HRV2</accession>
<gene>
    <name evidence="1" type="ORF">EfsSVR2332_24300</name>
</gene>